<evidence type="ECO:0000313" key="3">
    <source>
        <dbReference type="EMBL" id="AKG42910.1"/>
    </source>
</evidence>
<dbReference type="InterPro" id="IPR056823">
    <property type="entry name" value="TEN-like_YD-shell"/>
</dbReference>
<dbReference type="STRING" id="408015.SXIM_15260"/>
<evidence type="ECO:0000256" key="1">
    <source>
        <dbReference type="ARBA" id="ARBA00022737"/>
    </source>
</evidence>
<gene>
    <name evidence="3" type="ORF">SXIM_15260</name>
</gene>
<dbReference type="AlphaFoldDB" id="A0A0F7FSA7"/>
<dbReference type="Proteomes" id="UP000034034">
    <property type="component" value="Chromosome"/>
</dbReference>
<dbReference type="InterPro" id="IPR006530">
    <property type="entry name" value="YD"/>
</dbReference>
<reference evidence="3" key="1">
    <citation type="submission" date="2019-08" db="EMBL/GenBank/DDBJ databases">
        <title>Complete genome sequence of a mangrove-derived Streptomyces xiamenensis.</title>
        <authorList>
            <person name="Xu J."/>
        </authorList>
    </citation>
    <scope>NUCLEOTIDE SEQUENCE</scope>
    <source>
        <strain evidence="3">318</strain>
    </source>
</reference>
<dbReference type="PATRIC" id="fig|408015.6.peg.1562"/>
<accession>A0A0F7FSA7</accession>
<proteinExistence type="predicted"/>
<dbReference type="InterPro" id="IPR031325">
    <property type="entry name" value="RHS_repeat"/>
</dbReference>
<dbReference type="HOGENOM" id="CLU_301262_0_0_11"/>
<dbReference type="PANTHER" id="PTHR32305">
    <property type="match status" value="1"/>
</dbReference>
<name>A0A0F7FSA7_9ACTN</name>
<organism evidence="3 4">
    <name type="scientific">Streptomyces xiamenensis</name>
    <dbReference type="NCBI Taxonomy" id="408015"/>
    <lineage>
        <taxon>Bacteria</taxon>
        <taxon>Bacillati</taxon>
        <taxon>Actinomycetota</taxon>
        <taxon>Actinomycetes</taxon>
        <taxon>Kitasatosporales</taxon>
        <taxon>Streptomycetaceae</taxon>
        <taxon>Streptomyces</taxon>
    </lineage>
</organism>
<evidence type="ECO:0000313" key="4">
    <source>
        <dbReference type="Proteomes" id="UP000034034"/>
    </source>
</evidence>
<keyword evidence="4" id="KW-1185">Reference proteome</keyword>
<evidence type="ECO:0000259" key="2">
    <source>
        <dbReference type="Pfam" id="PF25023"/>
    </source>
</evidence>
<dbReference type="NCBIfam" id="TIGR01643">
    <property type="entry name" value="YD_repeat_2x"/>
    <property type="match status" value="2"/>
</dbReference>
<dbReference type="EMBL" id="CP009922">
    <property type="protein sequence ID" value="AKG42910.1"/>
    <property type="molecule type" value="Genomic_DNA"/>
</dbReference>
<sequence>MGRQDTSYVLYDGFLRERQTQAPGPQGGRLLTDTFYDERGLVAKSFAPYFNDRAPAQSFFLPGQDASGVETQFRYRYDGLGRETENRMMAGDGDGGSVLAVTQTSYRGDRTTVIPPEGATATTTLTDARGQLTELRQHHQRSAGAAFDSTRYEFTPRGELAKVTDPAGNEWTYTYDQLGRRVSTTDPDAGTTVSVFDDRDLLTHRTDARDVTLAYEYDGLGRKIRLRETDLQGPVRAEWEYDTLPGAQGLLTSSTRYEEDSAYTSRVIEVDALYRPVRTEVEIPESEGALAGRYESGTTYAGSGKPEQIRYPAAGRLPALTLQPTYEDGTLRLTHLRTPQRLHVETTYTHTGKPSMFRLRANEFADESVSVGSTYERGTQRLKSVQAVAFSVPGNQLMEEYQYDQAGNVLSLSSRTATGAEVQCFQYDYLRRLTEAWTQGTNTDCVAAPTANLLAGPAPYWHSYTYDKTGNRLTETRHEQSVERTYHYPEAGEPQSHAVTSVIQEAPGIRSLEEYAYDEAGNTISRQIGGDTQELTWSAEGGLEKVEEADGAVTDYLYDADGQRLIGRTPTETTLYLGHTEVTVAKGSATARGTRYVDAGGGHMVIFEDSGDISFSLADHHGTGQVSVDGYTMEVNHRRTLPFGGDRGPAPAYWPGTRGFVGGTKDTSTGLTHLGAREYDPSLGRFISLDPVMDLTDPQQIHGYAYGNNNPLAFSDPTGLLSSSCPGGPASPCNQYNNYLQGLQSRGGITKKKREQAIAQYVARSPVKSPVGGYCSCINANRITERRSSASASPATRVVDASSISYYGAPLDERTYEWFQGMGYEGSREFTLNEAANFAAADEYGAIVQLICLTGGGAPDVCQRRQLDFLAEESETLLSRGGEWIKDHANALGAGGILIAGSVAAGGCAAAGGPIGVAACVVGVGAVTGAASYTVGVYGTGAWDAGDMFIAAAVGGVTGRMAGPHIRYVVRDADGERVGWAVINLYRDSFKE</sequence>
<dbReference type="RefSeq" id="WP_053116127.1">
    <property type="nucleotide sequence ID" value="NZ_CP009922.3"/>
</dbReference>
<dbReference type="NCBIfam" id="TIGR03696">
    <property type="entry name" value="Rhs_assc_core"/>
    <property type="match status" value="1"/>
</dbReference>
<dbReference type="Gene3D" id="2.180.10.10">
    <property type="entry name" value="RHS repeat-associated core"/>
    <property type="match status" value="1"/>
</dbReference>
<protein>
    <submittedName>
        <fullName evidence="3">Sugar-binding protein</fullName>
    </submittedName>
</protein>
<dbReference type="KEGG" id="sxi:SXIM_15260"/>
<keyword evidence="1" id="KW-0677">Repeat</keyword>
<feature type="domain" description="Teneurin-like YD-shell" evidence="2">
    <location>
        <begin position="463"/>
        <end position="711"/>
    </location>
</feature>
<dbReference type="Pfam" id="PF25023">
    <property type="entry name" value="TEN_YD-shell"/>
    <property type="match status" value="1"/>
</dbReference>
<dbReference type="PANTHER" id="PTHR32305:SF17">
    <property type="entry name" value="TRNA NUCLEASE WAPA"/>
    <property type="match status" value="1"/>
</dbReference>
<dbReference type="InterPro" id="IPR022385">
    <property type="entry name" value="Rhs_assc_core"/>
</dbReference>
<dbReference type="InterPro" id="IPR050708">
    <property type="entry name" value="T6SS_VgrG/RHS"/>
</dbReference>
<dbReference type="Pfam" id="PF05593">
    <property type="entry name" value="RHS_repeat"/>
    <property type="match status" value="1"/>
</dbReference>